<feature type="domain" description="ABC transmembrane type-1" evidence="9">
    <location>
        <begin position="20"/>
        <end position="299"/>
    </location>
</feature>
<dbReference type="GO" id="GO:0005886">
    <property type="term" value="C:plasma membrane"/>
    <property type="evidence" value="ECO:0007669"/>
    <property type="project" value="UniProtKB-SubCell"/>
</dbReference>
<dbReference type="SUPFAM" id="SSF90123">
    <property type="entry name" value="ABC transporter transmembrane region"/>
    <property type="match status" value="1"/>
</dbReference>
<dbReference type="InterPro" id="IPR039421">
    <property type="entry name" value="Type_1_exporter"/>
</dbReference>
<dbReference type="EMBL" id="BMRJ01000001">
    <property type="protein sequence ID" value="GGR22203.1"/>
    <property type="molecule type" value="Genomic_DNA"/>
</dbReference>
<dbReference type="Pfam" id="PF00005">
    <property type="entry name" value="ABC_tran"/>
    <property type="match status" value="1"/>
</dbReference>
<dbReference type="GO" id="GO:0016887">
    <property type="term" value="F:ATP hydrolysis activity"/>
    <property type="evidence" value="ECO:0007669"/>
    <property type="project" value="InterPro"/>
</dbReference>
<evidence type="ECO:0000256" key="6">
    <source>
        <dbReference type="ARBA" id="ARBA00023136"/>
    </source>
</evidence>
<evidence type="ECO:0000256" key="3">
    <source>
        <dbReference type="ARBA" id="ARBA00022741"/>
    </source>
</evidence>
<feature type="transmembrane region" description="Helical" evidence="7">
    <location>
        <begin position="244"/>
        <end position="263"/>
    </location>
</feature>
<protein>
    <submittedName>
        <fullName evidence="10">ABC transporter</fullName>
    </submittedName>
</protein>
<dbReference type="GO" id="GO:0005524">
    <property type="term" value="F:ATP binding"/>
    <property type="evidence" value="ECO:0007669"/>
    <property type="project" value="UniProtKB-KW"/>
</dbReference>
<accession>A0A918CG59</accession>
<proteinExistence type="predicted"/>
<reference evidence="10" key="1">
    <citation type="journal article" date="2014" name="Int. J. Syst. Evol. Microbiol.">
        <title>Complete genome sequence of Corynebacterium casei LMG S-19264T (=DSM 44701T), isolated from a smear-ripened cheese.</title>
        <authorList>
            <consortium name="US DOE Joint Genome Institute (JGI-PGF)"/>
            <person name="Walter F."/>
            <person name="Albersmeier A."/>
            <person name="Kalinowski J."/>
            <person name="Ruckert C."/>
        </authorList>
    </citation>
    <scope>NUCLEOTIDE SEQUENCE</scope>
    <source>
        <strain evidence="10">JCM 3346</strain>
    </source>
</reference>
<evidence type="ECO:0000313" key="10">
    <source>
        <dbReference type="EMBL" id="GGR22203.1"/>
    </source>
</evidence>
<reference evidence="10" key="2">
    <citation type="submission" date="2020-09" db="EMBL/GenBank/DDBJ databases">
        <authorList>
            <person name="Sun Q."/>
            <person name="Ohkuma M."/>
        </authorList>
    </citation>
    <scope>NUCLEOTIDE SEQUENCE</scope>
    <source>
        <strain evidence="10">JCM 3346</strain>
    </source>
</reference>
<dbReference type="InterPro" id="IPR036640">
    <property type="entry name" value="ABC1_TM_sf"/>
</dbReference>
<dbReference type="Pfam" id="PF00664">
    <property type="entry name" value="ABC_membrane"/>
    <property type="match status" value="1"/>
</dbReference>
<dbReference type="SUPFAM" id="SSF52540">
    <property type="entry name" value="P-loop containing nucleoside triphosphate hydrolases"/>
    <property type="match status" value="1"/>
</dbReference>
<keyword evidence="4" id="KW-0067">ATP-binding</keyword>
<keyword evidence="2 7" id="KW-0812">Transmembrane</keyword>
<evidence type="ECO:0000313" key="11">
    <source>
        <dbReference type="Proteomes" id="UP000610303"/>
    </source>
</evidence>
<dbReference type="SMART" id="SM00382">
    <property type="entry name" value="AAA"/>
    <property type="match status" value="1"/>
</dbReference>
<keyword evidence="5 7" id="KW-1133">Transmembrane helix</keyword>
<gene>
    <name evidence="10" type="ORF">GCM10010196_14780</name>
</gene>
<feature type="domain" description="ABC transporter" evidence="8">
    <location>
        <begin position="334"/>
        <end position="550"/>
    </location>
</feature>
<name>A0A918CG59_AGRME</name>
<sequence length="550" mass="56914">MSHPVLRLLPVIAERRGVFAATIATNLLVQLGVLAVAVLTARIAADGVTSGLPGMTALGIALAAAAVVTAAATSIEAWLGHDLAYGLITSLRSRVFDAYRRSLPDRAHPRRTGDLVRVALADADALEWLYAHTLAQGLSASVVLAVGLVGSALISPWLLLVTLPLLVATAAIPWVGIRAAEHDGRRLEAARAELNAEVIEVVQGLRELSAGNALGRMRSRLAATSDRVTSWQARIAVRQGLERAVAELVLASAAVGALLVALLPGGGVPTGSVPVMLVLVTATLGPVAQLSELLRNGGTLLAVSRRLADALDRPAAVTFPARGRPVPRRSRRGLEFREVSFRYGDASAPALDGVSFVVRRGERVALVGPSGAGKTSCARLAVRTWDPAAGEITVNGVPLPEIDADELPFVVSAVPQEPGLLRGTVESNIRLGRPDASESEVAAAAEAAGIRSPGARFGAGLATPVGEHGAGLSGGQRARVAIARALLMDPLVLVLDEATANLDDAADDAIGEVLAGLDRYAVLVVAHRPSTIARCDRVISLRGGRVQPGV</sequence>
<dbReference type="InterPro" id="IPR027417">
    <property type="entry name" value="P-loop_NTPase"/>
</dbReference>
<comment type="subcellular location">
    <subcellularLocation>
        <location evidence="1">Cell membrane</location>
        <topology evidence="1">Multi-pass membrane protein</topology>
    </subcellularLocation>
</comment>
<organism evidence="10 11">
    <name type="scientific">Agromyces mediolanus</name>
    <name type="common">Corynebacterium mediolanum</name>
    <dbReference type="NCBI Taxonomy" id="41986"/>
    <lineage>
        <taxon>Bacteria</taxon>
        <taxon>Bacillati</taxon>
        <taxon>Actinomycetota</taxon>
        <taxon>Actinomycetes</taxon>
        <taxon>Micrococcales</taxon>
        <taxon>Microbacteriaceae</taxon>
        <taxon>Agromyces</taxon>
    </lineage>
</organism>
<dbReference type="AlphaFoldDB" id="A0A918CG59"/>
<evidence type="ECO:0000256" key="1">
    <source>
        <dbReference type="ARBA" id="ARBA00004651"/>
    </source>
</evidence>
<dbReference type="PROSITE" id="PS50893">
    <property type="entry name" value="ABC_TRANSPORTER_2"/>
    <property type="match status" value="1"/>
</dbReference>
<evidence type="ECO:0000259" key="9">
    <source>
        <dbReference type="PROSITE" id="PS50929"/>
    </source>
</evidence>
<evidence type="ECO:0000259" key="8">
    <source>
        <dbReference type="PROSITE" id="PS50893"/>
    </source>
</evidence>
<feature type="transmembrane region" description="Helical" evidence="7">
    <location>
        <begin position="157"/>
        <end position="177"/>
    </location>
</feature>
<dbReference type="Proteomes" id="UP000610303">
    <property type="component" value="Unassembled WGS sequence"/>
</dbReference>
<dbReference type="InterPro" id="IPR011527">
    <property type="entry name" value="ABC1_TM_dom"/>
</dbReference>
<keyword evidence="6 7" id="KW-0472">Membrane</keyword>
<dbReference type="InterPro" id="IPR017871">
    <property type="entry name" value="ABC_transporter-like_CS"/>
</dbReference>
<feature type="transmembrane region" description="Helical" evidence="7">
    <location>
        <begin position="20"/>
        <end position="45"/>
    </location>
</feature>
<feature type="transmembrane region" description="Helical" evidence="7">
    <location>
        <begin position="57"/>
        <end position="79"/>
    </location>
</feature>
<evidence type="ECO:0000256" key="7">
    <source>
        <dbReference type="SAM" id="Phobius"/>
    </source>
</evidence>
<dbReference type="GO" id="GO:0034040">
    <property type="term" value="F:ATPase-coupled lipid transmembrane transporter activity"/>
    <property type="evidence" value="ECO:0007669"/>
    <property type="project" value="TreeGrafter"/>
</dbReference>
<dbReference type="PROSITE" id="PS00211">
    <property type="entry name" value="ABC_TRANSPORTER_1"/>
    <property type="match status" value="1"/>
</dbReference>
<dbReference type="GO" id="GO:0140359">
    <property type="term" value="F:ABC-type transporter activity"/>
    <property type="evidence" value="ECO:0007669"/>
    <property type="project" value="InterPro"/>
</dbReference>
<evidence type="ECO:0000256" key="5">
    <source>
        <dbReference type="ARBA" id="ARBA00022989"/>
    </source>
</evidence>
<comment type="caution">
    <text evidence="10">The sequence shown here is derived from an EMBL/GenBank/DDBJ whole genome shotgun (WGS) entry which is preliminary data.</text>
</comment>
<dbReference type="Gene3D" id="3.40.50.300">
    <property type="entry name" value="P-loop containing nucleotide triphosphate hydrolases"/>
    <property type="match status" value="1"/>
</dbReference>
<dbReference type="InterPro" id="IPR003593">
    <property type="entry name" value="AAA+_ATPase"/>
</dbReference>
<dbReference type="CDD" id="cd03228">
    <property type="entry name" value="ABCC_MRP_Like"/>
    <property type="match status" value="1"/>
</dbReference>
<keyword evidence="3" id="KW-0547">Nucleotide-binding</keyword>
<dbReference type="PANTHER" id="PTHR24221:SF654">
    <property type="entry name" value="ATP-BINDING CASSETTE SUB-FAMILY B MEMBER 6"/>
    <property type="match status" value="1"/>
</dbReference>
<dbReference type="PANTHER" id="PTHR24221">
    <property type="entry name" value="ATP-BINDING CASSETTE SUB-FAMILY B"/>
    <property type="match status" value="1"/>
</dbReference>
<dbReference type="PROSITE" id="PS50929">
    <property type="entry name" value="ABC_TM1F"/>
    <property type="match status" value="1"/>
</dbReference>
<evidence type="ECO:0000256" key="4">
    <source>
        <dbReference type="ARBA" id="ARBA00022840"/>
    </source>
</evidence>
<dbReference type="InterPro" id="IPR003439">
    <property type="entry name" value="ABC_transporter-like_ATP-bd"/>
</dbReference>
<keyword evidence="11" id="KW-1185">Reference proteome</keyword>
<dbReference type="RefSeq" id="WP_189084599.1">
    <property type="nucleotide sequence ID" value="NZ_BMRJ01000001.1"/>
</dbReference>
<evidence type="ECO:0000256" key="2">
    <source>
        <dbReference type="ARBA" id="ARBA00022692"/>
    </source>
</evidence>
<dbReference type="Gene3D" id="1.20.1560.10">
    <property type="entry name" value="ABC transporter type 1, transmembrane domain"/>
    <property type="match status" value="1"/>
</dbReference>